<accession>A0A1C3RES9</accession>
<sequence length="66" mass="6810">MSIPGIGAYGVGMMQNLQQQTASAAQVKMAVETNTQVAEMMSGQATEQAKVAATQATSAHKIDILA</sequence>
<evidence type="ECO:0000313" key="1">
    <source>
        <dbReference type="EMBL" id="SCA55765.1"/>
    </source>
</evidence>
<gene>
    <name evidence="1" type="ORF">MTBPR1_120071</name>
</gene>
<organism evidence="1 2">
    <name type="scientific">Candidatus Terasakiella magnetica</name>
    <dbReference type="NCBI Taxonomy" id="1867952"/>
    <lineage>
        <taxon>Bacteria</taxon>
        <taxon>Pseudomonadati</taxon>
        <taxon>Pseudomonadota</taxon>
        <taxon>Alphaproteobacteria</taxon>
        <taxon>Rhodospirillales</taxon>
        <taxon>Terasakiellaceae</taxon>
        <taxon>Terasakiella</taxon>
    </lineage>
</organism>
<keyword evidence="2" id="KW-1185">Reference proteome</keyword>
<proteinExistence type="predicted"/>
<reference evidence="1 2" key="1">
    <citation type="submission" date="2016-07" db="EMBL/GenBank/DDBJ databases">
        <authorList>
            <person name="Lefevre C.T."/>
        </authorList>
    </citation>
    <scope>NUCLEOTIDE SEQUENCE [LARGE SCALE GENOMIC DNA]</scope>
    <source>
        <strain evidence="1">PR1</strain>
    </source>
</reference>
<dbReference type="EMBL" id="FLYE01000004">
    <property type="protein sequence ID" value="SCA55765.1"/>
    <property type="molecule type" value="Genomic_DNA"/>
</dbReference>
<dbReference type="AlphaFoldDB" id="A0A1C3RES9"/>
<dbReference type="Proteomes" id="UP000231658">
    <property type="component" value="Unassembled WGS sequence"/>
</dbReference>
<evidence type="ECO:0000313" key="2">
    <source>
        <dbReference type="Proteomes" id="UP000231658"/>
    </source>
</evidence>
<protein>
    <submittedName>
        <fullName evidence="1">Uncharacterized protein</fullName>
    </submittedName>
</protein>
<dbReference type="RefSeq" id="WP_069186469.1">
    <property type="nucleotide sequence ID" value="NZ_FLYE01000004.1"/>
</dbReference>
<name>A0A1C3RES9_9PROT</name>